<comment type="caution">
    <text evidence="1">The sequence shown here is derived from an EMBL/GenBank/DDBJ whole genome shotgun (WGS) entry which is preliminary data.</text>
</comment>
<dbReference type="PANTHER" id="PTHR34365:SF16">
    <property type="entry name" value="GLYCINE-RICH DOMAIN-CONTAINING PROTEIN-LIKE PROTEIN"/>
    <property type="match status" value="1"/>
</dbReference>
<proteinExistence type="predicted"/>
<sequence length="211" mass="24722">MNGNRSEIIWAALGFFVEISERALLQVDIRFDDGGYVDGGFLVTKVVDRNCWLYQGQTLQWAIYRYNACWLPLLAKHSESKITEGPLVVPLDCEWIWHCHGLNLVRYKSDYEKFYGSILDNSNVVSSINQRTSRKETEETWNKLYPYEPYEYDMSRASSSEFSESLYNGGTQSFSKYDFFLAVERQSPFFYQVSRPHFKKDLFLQDTLIIS</sequence>
<reference evidence="1 2" key="1">
    <citation type="submission" date="2022-01" db="EMBL/GenBank/DDBJ databases">
        <authorList>
            <person name="Xiong W."/>
            <person name="Schranz E."/>
        </authorList>
    </citation>
    <scope>NUCLEOTIDE SEQUENCE [LARGE SCALE GENOMIC DNA]</scope>
</reference>
<accession>A0AAU9LUC3</accession>
<dbReference type="PANTHER" id="PTHR34365">
    <property type="entry name" value="ENOLASE (DUF1399)"/>
    <property type="match status" value="1"/>
</dbReference>
<keyword evidence="2" id="KW-1185">Reference proteome</keyword>
<dbReference type="Proteomes" id="UP001157418">
    <property type="component" value="Unassembled WGS sequence"/>
</dbReference>
<dbReference type="EMBL" id="CAKMRJ010000113">
    <property type="protein sequence ID" value="CAH1418446.1"/>
    <property type="molecule type" value="Genomic_DNA"/>
</dbReference>
<evidence type="ECO:0000313" key="2">
    <source>
        <dbReference type="Proteomes" id="UP001157418"/>
    </source>
</evidence>
<dbReference type="InterPro" id="IPR009836">
    <property type="entry name" value="GRDP-like"/>
</dbReference>
<organism evidence="1 2">
    <name type="scientific">Lactuca virosa</name>
    <dbReference type="NCBI Taxonomy" id="75947"/>
    <lineage>
        <taxon>Eukaryota</taxon>
        <taxon>Viridiplantae</taxon>
        <taxon>Streptophyta</taxon>
        <taxon>Embryophyta</taxon>
        <taxon>Tracheophyta</taxon>
        <taxon>Spermatophyta</taxon>
        <taxon>Magnoliopsida</taxon>
        <taxon>eudicotyledons</taxon>
        <taxon>Gunneridae</taxon>
        <taxon>Pentapetalae</taxon>
        <taxon>asterids</taxon>
        <taxon>campanulids</taxon>
        <taxon>Asterales</taxon>
        <taxon>Asteraceae</taxon>
        <taxon>Cichorioideae</taxon>
        <taxon>Cichorieae</taxon>
        <taxon>Lactucinae</taxon>
        <taxon>Lactuca</taxon>
    </lineage>
</organism>
<dbReference type="AlphaFoldDB" id="A0AAU9LUC3"/>
<protein>
    <submittedName>
        <fullName evidence="1">Uncharacterized protein</fullName>
    </submittedName>
</protein>
<evidence type="ECO:0000313" key="1">
    <source>
        <dbReference type="EMBL" id="CAH1418446.1"/>
    </source>
</evidence>
<gene>
    <name evidence="1" type="ORF">LVIROSA_LOCUS6037</name>
</gene>
<dbReference type="Pfam" id="PF07173">
    <property type="entry name" value="GRDP-like"/>
    <property type="match status" value="1"/>
</dbReference>
<name>A0AAU9LUC3_9ASTR</name>